<accession>A0AAE8PR13</accession>
<gene>
    <name evidence="3" type="ORF">ELG94_38140</name>
    <name evidence="2" type="ORF">ELH40_36725</name>
    <name evidence="1" type="ORF">GR217_26035</name>
</gene>
<proteinExistence type="predicted"/>
<evidence type="ECO:0000313" key="1">
    <source>
        <dbReference type="EMBL" id="NEI51134.1"/>
    </source>
</evidence>
<dbReference type="AlphaFoldDB" id="A0AAE8PR13"/>
<dbReference type="EMBL" id="SIKX01000007">
    <property type="protein sequence ID" value="TBF01321.1"/>
    <property type="molecule type" value="Genomic_DNA"/>
</dbReference>
<evidence type="ECO:0000313" key="3">
    <source>
        <dbReference type="EMBL" id="TBF01321.1"/>
    </source>
</evidence>
<evidence type="ECO:0000313" key="6">
    <source>
        <dbReference type="Proteomes" id="UP000661163"/>
    </source>
</evidence>
<reference evidence="1 6" key="2">
    <citation type="submission" date="2019-12" db="EMBL/GenBank/DDBJ databases">
        <title>Rhizobium genotypes associated with high levels of biological nitrogen fixation by grain legumes in a temperate-maritime cropping system.</title>
        <authorList>
            <person name="Maluk M."/>
            <person name="Francesc Ferrando Molina F."/>
            <person name="Lopez Del Egido L."/>
            <person name="Lafos M."/>
            <person name="Langarica-Fuentes A."/>
            <person name="Gebre Yohannes G."/>
            <person name="Young M.W."/>
            <person name="Martin P."/>
            <person name="Gantlett R."/>
            <person name="Kenicer G."/>
            <person name="Hawes C."/>
            <person name="Begg G.S."/>
            <person name="Quilliam R.S."/>
            <person name="Squire G.R."/>
            <person name="Poole P.S."/>
            <person name="Young P.W."/>
            <person name="Iannetta P.M."/>
            <person name="James E.K."/>
        </authorList>
    </citation>
    <scope>NUCLEOTIDE SEQUENCE [LARGE SCALE GENOMIC DNA]</scope>
    <source>
        <strain evidence="1 6">JHI985</strain>
    </source>
</reference>
<dbReference type="RefSeq" id="WP_027688540.1">
    <property type="nucleotide sequence ID" value="NZ_CP088108.1"/>
</dbReference>
<protein>
    <submittedName>
        <fullName evidence="3">Uncharacterized protein</fullName>
    </submittedName>
</protein>
<sequence>MSRAHKLTSTEQLLSEEASKRLGFKVTVYEEDRWICDPADENKVMGFGGTAAEAIEKCYHENVRPS</sequence>
<dbReference type="Proteomes" id="UP000661163">
    <property type="component" value="Unassembled WGS sequence"/>
</dbReference>
<name>A0AAE8PR13_9HYPH</name>
<dbReference type="EMBL" id="WUFC01000025">
    <property type="protein sequence ID" value="NEI51134.1"/>
    <property type="molecule type" value="Genomic_DNA"/>
</dbReference>
<evidence type="ECO:0000313" key="2">
    <source>
        <dbReference type="EMBL" id="TBC02171.1"/>
    </source>
</evidence>
<organism evidence="3 4">
    <name type="scientific">Rhizobium ruizarguesonis</name>
    <dbReference type="NCBI Taxonomy" id="2081791"/>
    <lineage>
        <taxon>Bacteria</taxon>
        <taxon>Pseudomonadati</taxon>
        <taxon>Pseudomonadota</taxon>
        <taxon>Alphaproteobacteria</taxon>
        <taxon>Hyphomicrobiales</taxon>
        <taxon>Rhizobiaceae</taxon>
        <taxon>Rhizobium/Agrobacterium group</taxon>
        <taxon>Rhizobium</taxon>
    </lineage>
</organism>
<dbReference type="Proteomes" id="UP000291892">
    <property type="component" value="Unassembled WGS sequence"/>
</dbReference>
<dbReference type="EMBL" id="SIMR01000007">
    <property type="protein sequence ID" value="TBC02171.1"/>
    <property type="molecule type" value="Genomic_DNA"/>
</dbReference>
<reference evidence="4 5" key="1">
    <citation type="submission" date="2019-02" db="EMBL/GenBank/DDBJ databases">
        <title>The genomic architecture of introgression among sibling species of bacteria.</title>
        <authorList>
            <person name="Cavassim M.I.A."/>
            <person name="Moeskjaer S."/>
            <person name="Moslemi C."/>
            <person name="Fields B."/>
            <person name="Bachmann A."/>
            <person name="Vilhjalmsson B."/>
            <person name="Schierup M.H."/>
            <person name="Young J.P.W."/>
            <person name="Andersen S.U."/>
        </authorList>
    </citation>
    <scope>NUCLEOTIDE SEQUENCE [LARGE SCALE GENOMIC DNA]</scope>
    <source>
        <strain evidence="3 4">SM42</strain>
        <strain evidence="2 5">SM92</strain>
    </source>
</reference>
<evidence type="ECO:0000313" key="5">
    <source>
        <dbReference type="Proteomes" id="UP000294215"/>
    </source>
</evidence>
<evidence type="ECO:0000313" key="4">
    <source>
        <dbReference type="Proteomes" id="UP000291892"/>
    </source>
</evidence>
<dbReference type="Proteomes" id="UP000294215">
    <property type="component" value="Unassembled WGS sequence"/>
</dbReference>
<comment type="caution">
    <text evidence="3">The sequence shown here is derived from an EMBL/GenBank/DDBJ whole genome shotgun (WGS) entry which is preliminary data.</text>
</comment>